<name>A0A346XWZ9_9ACTN</name>
<gene>
    <name evidence="2" type="ORF">DVS28_a2061</name>
</gene>
<keyword evidence="3" id="KW-1185">Reference proteome</keyword>
<organism evidence="2 3">
    <name type="scientific">Euzebya pacifica</name>
    <dbReference type="NCBI Taxonomy" id="1608957"/>
    <lineage>
        <taxon>Bacteria</taxon>
        <taxon>Bacillati</taxon>
        <taxon>Actinomycetota</taxon>
        <taxon>Nitriliruptoria</taxon>
        <taxon>Euzebyales</taxon>
    </lineage>
</organism>
<sequence>MQGDVVADPTGTGGFVTPATAVLVTAGRTAFPDSHWTCWSPRPGTDSDHPRGRACDVTFGNAIGQVPTTAQREEGWRLARWLRDHAHQLDVQYVIWQALIWNTDRDEDGWRPYNGGGIHDPTSPTGGHLDHVHVSLSR</sequence>
<reference evidence="2 3" key="1">
    <citation type="submission" date="2018-09" db="EMBL/GenBank/DDBJ databases">
        <title>Complete genome sequence of Euzebya sp. DY32-46 isolated from seawater of Pacific Ocean.</title>
        <authorList>
            <person name="Xu L."/>
            <person name="Wu Y.-H."/>
            <person name="Xu X.-W."/>
        </authorList>
    </citation>
    <scope>NUCLEOTIDE SEQUENCE [LARGE SCALE GENOMIC DNA]</scope>
    <source>
        <strain evidence="2 3">DY32-46</strain>
    </source>
</reference>
<dbReference type="InterPro" id="IPR058593">
    <property type="entry name" value="ARB_07466-like_C"/>
</dbReference>
<dbReference type="Proteomes" id="UP000264006">
    <property type="component" value="Chromosome"/>
</dbReference>
<evidence type="ECO:0000259" key="1">
    <source>
        <dbReference type="Pfam" id="PF26571"/>
    </source>
</evidence>
<feature type="domain" description="ARB-07466-like C-terminal" evidence="1">
    <location>
        <begin position="15"/>
        <end position="118"/>
    </location>
</feature>
<dbReference type="EMBL" id="CP031165">
    <property type="protein sequence ID" value="AXV06746.1"/>
    <property type="molecule type" value="Genomic_DNA"/>
</dbReference>
<dbReference type="Pfam" id="PF26571">
    <property type="entry name" value="VldE"/>
    <property type="match status" value="1"/>
</dbReference>
<dbReference type="AlphaFoldDB" id="A0A346XWZ9"/>
<evidence type="ECO:0000313" key="2">
    <source>
        <dbReference type="EMBL" id="AXV06746.1"/>
    </source>
</evidence>
<protein>
    <recommendedName>
        <fullName evidence="1">ARB-07466-like C-terminal domain-containing protein</fullName>
    </recommendedName>
</protein>
<evidence type="ECO:0000313" key="3">
    <source>
        <dbReference type="Proteomes" id="UP000264006"/>
    </source>
</evidence>
<dbReference type="KEGG" id="euz:DVS28_a2061"/>
<proteinExistence type="predicted"/>
<dbReference type="OrthoDB" id="5496837at2"/>
<accession>A0A346XWZ9</accession>